<evidence type="ECO:0000313" key="1">
    <source>
        <dbReference type="EMBL" id="KAJ9107260.1"/>
    </source>
</evidence>
<organism evidence="1 2">
    <name type="scientific">Naganishia friedmannii</name>
    <dbReference type="NCBI Taxonomy" id="89922"/>
    <lineage>
        <taxon>Eukaryota</taxon>
        <taxon>Fungi</taxon>
        <taxon>Dikarya</taxon>
        <taxon>Basidiomycota</taxon>
        <taxon>Agaricomycotina</taxon>
        <taxon>Tremellomycetes</taxon>
        <taxon>Filobasidiales</taxon>
        <taxon>Filobasidiaceae</taxon>
        <taxon>Naganishia</taxon>
    </lineage>
</organism>
<comment type="caution">
    <text evidence="1">The sequence shown here is derived from an EMBL/GenBank/DDBJ whole genome shotgun (WGS) entry which is preliminary data.</text>
</comment>
<protein>
    <submittedName>
        <fullName evidence="1">Uncharacterized protein</fullName>
    </submittedName>
</protein>
<sequence>MTQGMTGQAGQIFPFCRYREGPQQVPMQNLGVNLYTFFRHANHFNVGAIHGYADNELGHGMGESIYIFDDLEAIGGNFTKPKKCAFWGAEGKIACPNWNSAKTSVKFFDPTVFAVGDILPDMTRANLYKDGEPMKA</sequence>
<proteinExistence type="predicted"/>
<evidence type="ECO:0000313" key="2">
    <source>
        <dbReference type="Proteomes" id="UP001227268"/>
    </source>
</evidence>
<keyword evidence="2" id="KW-1185">Reference proteome</keyword>
<dbReference type="EMBL" id="JASBWT010000002">
    <property type="protein sequence ID" value="KAJ9107260.1"/>
    <property type="molecule type" value="Genomic_DNA"/>
</dbReference>
<name>A0ACC2W689_9TREE</name>
<gene>
    <name evidence="1" type="ORF">QFC21_000706</name>
</gene>
<accession>A0ACC2W689</accession>
<reference evidence="1" key="1">
    <citation type="submission" date="2023-04" db="EMBL/GenBank/DDBJ databases">
        <title>Draft Genome sequencing of Naganishia species isolated from polar environments using Oxford Nanopore Technology.</title>
        <authorList>
            <person name="Leo P."/>
            <person name="Venkateswaran K."/>
        </authorList>
    </citation>
    <scope>NUCLEOTIDE SEQUENCE</scope>
    <source>
        <strain evidence="1">MNA-CCFEE 5423</strain>
    </source>
</reference>
<dbReference type="Proteomes" id="UP001227268">
    <property type="component" value="Unassembled WGS sequence"/>
</dbReference>